<dbReference type="EMBL" id="GBRH01247932">
    <property type="protein sequence ID" value="JAD49963.1"/>
    <property type="molecule type" value="Transcribed_RNA"/>
</dbReference>
<reference evidence="1" key="1">
    <citation type="submission" date="2014-09" db="EMBL/GenBank/DDBJ databases">
        <authorList>
            <person name="Magalhaes I.L.F."/>
            <person name="Oliveira U."/>
            <person name="Santos F.R."/>
            <person name="Vidigal T.H.D.A."/>
            <person name="Brescovit A.D."/>
            <person name="Santos A.J."/>
        </authorList>
    </citation>
    <scope>NUCLEOTIDE SEQUENCE</scope>
    <source>
        <tissue evidence="1">Shoot tissue taken approximately 20 cm above the soil surface</tissue>
    </source>
</reference>
<evidence type="ECO:0000313" key="1">
    <source>
        <dbReference type="EMBL" id="JAD49963.1"/>
    </source>
</evidence>
<organism evidence="1">
    <name type="scientific">Arundo donax</name>
    <name type="common">Giant reed</name>
    <name type="synonym">Donax arundinaceus</name>
    <dbReference type="NCBI Taxonomy" id="35708"/>
    <lineage>
        <taxon>Eukaryota</taxon>
        <taxon>Viridiplantae</taxon>
        <taxon>Streptophyta</taxon>
        <taxon>Embryophyta</taxon>
        <taxon>Tracheophyta</taxon>
        <taxon>Spermatophyta</taxon>
        <taxon>Magnoliopsida</taxon>
        <taxon>Liliopsida</taxon>
        <taxon>Poales</taxon>
        <taxon>Poaceae</taxon>
        <taxon>PACMAD clade</taxon>
        <taxon>Arundinoideae</taxon>
        <taxon>Arundineae</taxon>
        <taxon>Arundo</taxon>
    </lineage>
</organism>
<accession>A0A0A9AJB9</accession>
<sequence length="8" mass="999">MNDQLNKH</sequence>
<proteinExistence type="predicted"/>
<protein>
    <submittedName>
        <fullName evidence="1">Uncharacterized protein</fullName>
    </submittedName>
</protein>
<name>A0A0A9AJB9_ARUDO</name>
<reference evidence="1" key="2">
    <citation type="journal article" date="2015" name="Data Brief">
        <title>Shoot transcriptome of the giant reed, Arundo donax.</title>
        <authorList>
            <person name="Barrero R.A."/>
            <person name="Guerrero F.D."/>
            <person name="Moolhuijzen P."/>
            <person name="Goolsby J.A."/>
            <person name="Tidwell J."/>
            <person name="Bellgard S.E."/>
            <person name="Bellgard M.I."/>
        </authorList>
    </citation>
    <scope>NUCLEOTIDE SEQUENCE</scope>
    <source>
        <tissue evidence="1">Shoot tissue taken approximately 20 cm above the soil surface</tissue>
    </source>
</reference>